<dbReference type="PROSITE" id="PS00211">
    <property type="entry name" value="ABC_TRANSPORTER_1"/>
    <property type="match status" value="1"/>
</dbReference>
<evidence type="ECO:0000256" key="1">
    <source>
        <dbReference type="ARBA" id="ARBA00005417"/>
    </source>
</evidence>
<keyword evidence="4" id="KW-0547">Nucleotide-binding</keyword>
<keyword evidence="6" id="KW-0029">Amino-acid transport</keyword>
<evidence type="ECO:0000256" key="3">
    <source>
        <dbReference type="ARBA" id="ARBA00022475"/>
    </source>
</evidence>
<evidence type="ECO:0000259" key="7">
    <source>
        <dbReference type="PROSITE" id="PS50893"/>
    </source>
</evidence>
<evidence type="ECO:0000256" key="6">
    <source>
        <dbReference type="ARBA" id="ARBA00022970"/>
    </source>
</evidence>
<comment type="caution">
    <text evidence="8">The sequence shown here is derived from an EMBL/GenBank/DDBJ whole genome shotgun (WGS) entry which is preliminary data.</text>
</comment>
<dbReference type="SUPFAM" id="SSF52540">
    <property type="entry name" value="P-loop containing nucleoside triphosphate hydrolases"/>
    <property type="match status" value="1"/>
</dbReference>
<dbReference type="PANTHER" id="PTHR43820:SF4">
    <property type="entry name" value="HIGH-AFFINITY BRANCHED-CHAIN AMINO ACID TRANSPORT ATP-BINDING PROTEIN LIVF"/>
    <property type="match status" value="1"/>
</dbReference>
<dbReference type="Proteomes" id="UP000295525">
    <property type="component" value="Unassembled WGS sequence"/>
</dbReference>
<dbReference type="GO" id="GO:0016887">
    <property type="term" value="F:ATP hydrolysis activity"/>
    <property type="evidence" value="ECO:0007669"/>
    <property type="project" value="InterPro"/>
</dbReference>
<dbReference type="GO" id="GO:0015807">
    <property type="term" value="P:L-amino acid transport"/>
    <property type="evidence" value="ECO:0007669"/>
    <property type="project" value="TreeGrafter"/>
</dbReference>
<dbReference type="GO" id="GO:0015658">
    <property type="term" value="F:branched-chain amino acid transmembrane transporter activity"/>
    <property type="evidence" value="ECO:0007669"/>
    <property type="project" value="TreeGrafter"/>
</dbReference>
<dbReference type="InterPro" id="IPR003439">
    <property type="entry name" value="ABC_transporter-like_ATP-bd"/>
</dbReference>
<dbReference type="Gene3D" id="3.40.50.300">
    <property type="entry name" value="P-loop containing nucleotide triphosphate hydrolases"/>
    <property type="match status" value="1"/>
</dbReference>
<dbReference type="Pfam" id="PF00005">
    <property type="entry name" value="ABC_tran"/>
    <property type="match status" value="1"/>
</dbReference>
<evidence type="ECO:0000256" key="4">
    <source>
        <dbReference type="ARBA" id="ARBA00022741"/>
    </source>
</evidence>
<dbReference type="InterPro" id="IPR017871">
    <property type="entry name" value="ABC_transporter-like_CS"/>
</dbReference>
<name>A0A4R3LW75_9BURK</name>
<keyword evidence="3" id="KW-1003">Cell membrane</keyword>
<evidence type="ECO:0000313" key="9">
    <source>
        <dbReference type="Proteomes" id="UP000295525"/>
    </source>
</evidence>
<proteinExistence type="inferred from homology"/>
<feature type="domain" description="ABC transporter" evidence="7">
    <location>
        <begin position="3"/>
        <end position="240"/>
    </location>
</feature>
<keyword evidence="9" id="KW-1185">Reference proteome</keyword>
<evidence type="ECO:0000256" key="5">
    <source>
        <dbReference type="ARBA" id="ARBA00022840"/>
    </source>
</evidence>
<keyword evidence="3" id="KW-0472">Membrane</keyword>
<dbReference type="InterPro" id="IPR003593">
    <property type="entry name" value="AAA+_ATPase"/>
</dbReference>
<organism evidence="8 9">
    <name type="scientific">Paralcaligenes ureilyticus</name>
    <dbReference type="NCBI Taxonomy" id="627131"/>
    <lineage>
        <taxon>Bacteria</taxon>
        <taxon>Pseudomonadati</taxon>
        <taxon>Pseudomonadota</taxon>
        <taxon>Betaproteobacteria</taxon>
        <taxon>Burkholderiales</taxon>
        <taxon>Alcaligenaceae</taxon>
        <taxon>Paralcaligenes</taxon>
    </lineage>
</organism>
<dbReference type="InterPro" id="IPR027417">
    <property type="entry name" value="P-loop_NTPase"/>
</dbReference>
<evidence type="ECO:0000313" key="8">
    <source>
        <dbReference type="EMBL" id="TCT04823.1"/>
    </source>
</evidence>
<dbReference type="GO" id="GO:0005524">
    <property type="term" value="F:ATP binding"/>
    <property type="evidence" value="ECO:0007669"/>
    <property type="project" value="UniProtKB-KW"/>
</dbReference>
<protein>
    <submittedName>
        <fullName evidence="8">Branched-chain amino acid transport system ATP-binding protein</fullName>
    </submittedName>
</protein>
<dbReference type="EMBL" id="SMAJ01000011">
    <property type="protein sequence ID" value="TCT04823.1"/>
    <property type="molecule type" value="Genomic_DNA"/>
</dbReference>
<evidence type="ECO:0000256" key="2">
    <source>
        <dbReference type="ARBA" id="ARBA00022448"/>
    </source>
</evidence>
<dbReference type="InterPro" id="IPR052156">
    <property type="entry name" value="BCAA_Transport_ATP-bd_LivF"/>
</dbReference>
<dbReference type="OrthoDB" id="8158665at2"/>
<accession>A0A4R3LW75</accession>
<dbReference type="PROSITE" id="PS50893">
    <property type="entry name" value="ABC_TRANSPORTER_2"/>
    <property type="match status" value="1"/>
</dbReference>
<comment type="similarity">
    <text evidence="1">Belongs to the ABC transporter superfamily.</text>
</comment>
<gene>
    <name evidence="8" type="ORF">EDC26_11139</name>
</gene>
<dbReference type="AlphaFoldDB" id="A0A4R3LW75"/>
<dbReference type="SMART" id="SM00382">
    <property type="entry name" value="AAA"/>
    <property type="match status" value="1"/>
</dbReference>
<keyword evidence="5 8" id="KW-0067">ATP-binding</keyword>
<dbReference type="RefSeq" id="WP_132583576.1">
    <property type="nucleotide sequence ID" value="NZ_SMAJ01000011.1"/>
</dbReference>
<keyword evidence="2" id="KW-0813">Transport</keyword>
<dbReference type="PANTHER" id="PTHR43820">
    <property type="entry name" value="HIGH-AFFINITY BRANCHED-CHAIN AMINO ACID TRANSPORT ATP-BINDING PROTEIN LIVF"/>
    <property type="match status" value="1"/>
</dbReference>
<sequence>MNTFTAKISGSRYGQLTVLGDVTMTVESGGMLVLLGSNGAGKTTTLRSLVAVVDTAYREVHLNGKNLSGLPSWCLPSEGIVLVPDGARCFPNVSVYDNLRGTFAATHQRVDGAEFKRLYDEVISFFPILGQRAQQISGTMSGGQRQMLAVGRALMAEPRVLLLDEPSAGLAPIIVEELFETLGKIKHERGCSVILAEQNAGYATQFAGDCIVLAEGKVVLSGPMNTVLSDERLRTAYLGL</sequence>
<reference evidence="8 9" key="1">
    <citation type="submission" date="2019-03" db="EMBL/GenBank/DDBJ databases">
        <title>Genomic Encyclopedia of Type Strains, Phase IV (KMG-IV): sequencing the most valuable type-strain genomes for metagenomic binning, comparative biology and taxonomic classification.</title>
        <authorList>
            <person name="Goeker M."/>
        </authorList>
    </citation>
    <scope>NUCLEOTIDE SEQUENCE [LARGE SCALE GENOMIC DNA]</scope>
    <source>
        <strain evidence="8 9">DSM 24591</strain>
    </source>
</reference>